<protein>
    <submittedName>
        <fullName evidence="2">Carboxymethylenebutenolidase</fullName>
    </submittedName>
</protein>
<dbReference type="InterPro" id="IPR051049">
    <property type="entry name" value="Dienelactone_hydrolase-like"/>
</dbReference>
<proteinExistence type="predicted"/>
<dbReference type="Gene3D" id="3.40.50.1820">
    <property type="entry name" value="alpha/beta hydrolase"/>
    <property type="match status" value="1"/>
</dbReference>
<dbReference type="STRING" id="137265.SAMN05421684_1263"/>
<dbReference type="PANTHER" id="PTHR46623">
    <property type="entry name" value="CARBOXYMETHYLENEBUTENOLIDASE-RELATED"/>
    <property type="match status" value="1"/>
</dbReference>
<evidence type="ECO:0000313" key="3">
    <source>
        <dbReference type="Proteomes" id="UP000199632"/>
    </source>
</evidence>
<organism evidence="2 3">
    <name type="scientific">Asanoa ishikariensis</name>
    <dbReference type="NCBI Taxonomy" id="137265"/>
    <lineage>
        <taxon>Bacteria</taxon>
        <taxon>Bacillati</taxon>
        <taxon>Actinomycetota</taxon>
        <taxon>Actinomycetes</taxon>
        <taxon>Micromonosporales</taxon>
        <taxon>Micromonosporaceae</taxon>
        <taxon>Asanoa</taxon>
    </lineage>
</organism>
<evidence type="ECO:0000313" key="2">
    <source>
        <dbReference type="EMBL" id="SDY73225.1"/>
    </source>
</evidence>
<gene>
    <name evidence="2" type="ORF">SAMN05421684_1263</name>
</gene>
<dbReference type="EMBL" id="FNQB01000001">
    <property type="protein sequence ID" value="SDY73225.1"/>
    <property type="molecule type" value="Genomic_DNA"/>
</dbReference>
<dbReference type="PANTHER" id="PTHR46623:SF6">
    <property type="entry name" value="ALPHA_BETA-HYDROLASES SUPERFAMILY PROTEIN"/>
    <property type="match status" value="1"/>
</dbReference>
<sequence length="232" mass="24597">MGTKVSYSSLEGTTDGYLAVPAGATDGAPGVIVLHEWWGLTPHITAIADRFAEAGFVALAPDLYQGRSTTDRETARQLVADLSRDRVAHDLTGAAEFLAARPEVSGDIGAVGFSIGGSLALWAPTLSERVTAGVGFYPSLPWEWVAPEWSGYAGKHAVIHCTEEDGTSTAAAVRSAADAIAEGGGTVKLYDYPGSRHSFFNDDRPESYDRVDAVTAWARTIETVRRLAPTVV</sequence>
<dbReference type="Pfam" id="PF01738">
    <property type="entry name" value="DLH"/>
    <property type="match status" value="1"/>
</dbReference>
<accession>A0A1H3MB44</accession>
<evidence type="ECO:0000259" key="1">
    <source>
        <dbReference type="Pfam" id="PF01738"/>
    </source>
</evidence>
<dbReference type="Proteomes" id="UP000199632">
    <property type="component" value="Unassembled WGS sequence"/>
</dbReference>
<feature type="domain" description="Dienelactone hydrolase" evidence="1">
    <location>
        <begin position="15"/>
        <end position="226"/>
    </location>
</feature>
<dbReference type="OrthoDB" id="3208682at2"/>
<name>A0A1H3MB44_9ACTN</name>
<dbReference type="GO" id="GO:0016787">
    <property type="term" value="F:hydrolase activity"/>
    <property type="evidence" value="ECO:0007669"/>
    <property type="project" value="InterPro"/>
</dbReference>
<dbReference type="SUPFAM" id="SSF53474">
    <property type="entry name" value="alpha/beta-Hydrolases"/>
    <property type="match status" value="1"/>
</dbReference>
<dbReference type="AlphaFoldDB" id="A0A1H3MB44"/>
<keyword evidence="3" id="KW-1185">Reference proteome</keyword>
<dbReference type="InterPro" id="IPR029058">
    <property type="entry name" value="AB_hydrolase_fold"/>
</dbReference>
<dbReference type="RefSeq" id="WP_090788269.1">
    <property type="nucleotide sequence ID" value="NZ_BOND01000017.1"/>
</dbReference>
<reference evidence="3" key="1">
    <citation type="submission" date="2016-10" db="EMBL/GenBank/DDBJ databases">
        <authorList>
            <person name="Varghese N."/>
            <person name="Submissions S."/>
        </authorList>
    </citation>
    <scope>NUCLEOTIDE SEQUENCE [LARGE SCALE GENOMIC DNA]</scope>
    <source>
        <strain evidence="3">DSM 44718</strain>
    </source>
</reference>
<dbReference type="InterPro" id="IPR002925">
    <property type="entry name" value="Dienelactn_hydro"/>
</dbReference>